<organism evidence="1 2">
    <name type="scientific">Streptomyces gamaensis</name>
    <dbReference type="NCBI Taxonomy" id="1763542"/>
    <lineage>
        <taxon>Bacteria</taxon>
        <taxon>Bacillati</taxon>
        <taxon>Actinomycetota</taxon>
        <taxon>Actinomycetes</taxon>
        <taxon>Kitasatosporales</taxon>
        <taxon>Streptomycetaceae</taxon>
        <taxon>Streptomyces</taxon>
    </lineage>
</organism>
<name>A0ABW0Z2H0_9ACTN</name>
<dbReference type="Proteomes" id="UP001596083">
    <property type="component" value="Unassembled WGS sequence"/>
</dbReference>
<proteinExistence type="predicted"/>
<evidence type="ECO:0000313" key="2">
    <source>
        <dbReference type="Proteomes" id="UP001596083"/>
    </source>
</evidence>
<reference evidence="2" key="1">
    <citation type="journal article" date="2019" name="Int. J. Syst. Evol. Microbiol.">
        <title>The Global Catalogue of Microorganisms (GCM) 10K type strain sequencing project: providing services to taxonomists for standard genome sequencing and annotation.</title>
        <authorList>
            <consortium name="The Broad Institute Genomics Platform"/>
            <consortium name="The Broad Institute Genome Sequencing Center for Infectious Disease"/>
            <person name="Wu L."/>
            <person name="Ma J."/>
        </authorList>
    </citation>
    <scope>NUCLEOTIDE SEQUENCE [LARGE SCALE GENOMIC DNA]</scope>
    <source>
        <strain evidence="2">CGMCC 4.7304</strain>
    </source>
</reference>
<dbReference type="EMBL" id="JBHSPB010000015">
    <property type="protein sequence ID" value="MFC5723035.1"/>
    <property type="molecule type" value="Genomic_DNA"/>
</dbReference>
<comment type="caution">
    <text evidence="1">The sequence shown here is derived from an EMBL/GenBank/DDBJ whole genome shotgun (WGS) entry which is preliminary data.</text>
</comment>
<dbReference type="RefSeq" id="WP_390318943.1">
    <property type="nucleotide sequence ID" value="NZ_JBHSPB010000015.1"/>
</dbReference>
<protein>
    <submittedName>
        <fullName evidence="1">Uncharacterized protein</fullName>
    </submittedName>
</protein>
<accession>A0ABW0Z2H0</accession>
<keyword evidence="2" id="KW-1185">Reference proteome</keyword>
<evidence type="ECO:0000313" key="1">
    <source>
        <dbReference type="EMBL" id="MFC5723035.1"/>
    </source>
</evidence>
<sequence length="153" mass="17328">MTAVEKKFVRLLHQADERAREEYPEARFLFADGRTPNGTSANVDDFGMWRFAFAVEEGTIFLANEKPWDPSFVVEFVPQHMIGARGIPVPSVQMDITDADRLIRDTGYKGPYSALHINWPLAPLVTEPHYTFQTPNAGYWSIGVYTGKISHHS</sequence>
<gene>
    <name evidence="1" type="ORF">ACFP1Z_22975</name>
</gene>